<keyword evidence="5" id="KW-1185">Reference proteome</keyword>
<dbReference type="InterPro" id="IPR016047">
    <property type="entry name" value="M23ase_b-sheet_dom"/>
</dbReference>
<feature type="signal peptide" evidence="2">
    <location>
        <begin position="1"/>
        <end position="18"/>
    </location>
</feature>
<protein>
    <submittedName>
        <fullName evidence="4">Peptidase M23B</fullName>
    </submittedName>
</protein>
<dbReference type="PANTHER" id="PTHR21666:SF270">
    <property type="entry name" value="MUREIN HYDROLASE ACTIVATOR ENVC"/>
    <property type="match status" value="1"/>
</dbReference>
<accession>Q1JYK6</accession>
<gene>
    <name evidence="4" type="ORF">Dace_1073</name>
</gene>
<dbReference type="CDD" id="cd12797">
    <property type="entry name" value="M23_peptidase"/>
    <property type="match status" value="1"/>
</dbReference>
<proteinExistence type="predicted"/>
<evidence type="ECO:0000256" key="2">
    <source>
        <dbReference type="SAM" id="SignalP"/>
    </source>
</evidence>
<organism evidence="4 5">
    <name type="scientific">Desulfuromonas acetoxidans (strain DSM 684 / 11070)</name>
    <dbReference type="NCBI Taxonomy" id="281689"/>
    <lineage>
        <taxon>Bacteria</taxon>
        <taxon>Pseudomonadati</taxon>
        <taxon>Thermodesulfobacteriota</taxon>
        <taxon>Desulfuromonadia</taxon>
        <taxon>Desulfuromonadales</taxon>
        <taxon>Desulfuromonadaceae</taxon>
        <taxon>Desulfuromonas</taxon>
    </lineage>
</organism>
<keyword evidence="2" id="KW-0732">Signal</keyword>
<dbReference type="PANTHER" id="PTHR21666">
    <property type="entry name" value="PEPTIDASE-RELATED"/>
    <property type="match status" value="1"/>
</dbReference>
<dbReference type="Pfam" id="PF01551">
    <property type="entry name" value="Peptidase_M23"/>
    <property type="match status" value="1"/>
</dbReference>
<dbReference type="RefSeq" id="WP_006001096.1">
    <property type="nucleotide sequence ID" value="NZ_AAEW02000011.1"/>
</dbReference>
<dbReference type="AlphaFoldDB" id="Q1JYK6"/>
<dbReference type="OrthoDB" id="9795421at2"/>
<feature type="region of interest" description="Disordered" evidence="1">
    <location>
        <begin position="86"/>
        <end position="119"/>
    </location>
</feature>
<sequence length="249" mass="26738">MRVIALTLLTLITLVACAISGVNHVVQPGQTLYRISKTYGVSADKIAAYNHIKDPTQIKAGESLWIPGVRHTRTVAVVPGTTRQTLQKSIPKVPRKKTVKPPKTVKKKSPSKVSQPVRKQPSVAVKKGLLDWPVRGAVLQTYGVKNGERNKGIVIAASEGTPVLCAAAGQVIYSGSGIQGYGHLLIVKHSDNLYTVYGHNRSTLVKTGAFVNKGQRIALSGRVPSLGRGGVHFEVRQGNQAVNPAFYLP</sequence>
<dbReference type="InterPro" id="IPR011055">
    <property type="entry name" value="Dup_hybrid_motif"/>
</dbReference>
<dbReference type="SMART" id="SM00257">
    <property type="entry name" value="LysM"/>
    <property type="match status" value="1"/>
</dbReference>
<evidence type="ECO:0000256" key="1">
    <source>
        <dbReference type="SAM" id="MobiDB-lite"/>
    </source>
</evidence>
<feature type="domain" description="LysM" evidence="3">
    <location>
        <begin position="22"/>
        <end position="66"/>
    </location>
</feature>
<dbReference type="SUPFAM" id="SSF51261">
    <property type="entry name" value="Duplicated hybrid motif"/>
    <property type="match status" value="1"/>
</dbReference>
<evidence type="ECO:0000313" key="4">
    <source>
        <dbReference type="EMBL" id="EAT15409.1"/>
    </source>
</evidence>
<dbReference type="EMBL" id="AAEW02000011">
    <property type="protein sequence ID" value="EAT15409.1"/>
    <property type="molecule type" value="Genomic_DNA"/>
</dbReference>
<dbReference type="InterPro" id="IPR036779">
    <property type="entry name" value="LysM_dom_sf"/>
</dbReference>
<dbReference type="Gene3D" id="2.70.70.10">
    <property type="entry name" value="Glucose Permease (Domain IIA)"/>
    <property type="match status" value="1"/>
</dbReference>
<dbReference type="Proteomes" id="UP000005695">
    <property type="component" value="Unassembled WGS sequence"/>
</dbReference>
<name>Q1JYK6_DESA6</name>
<evidence type="ECO:0000259" key="3">
    <source>
        <dbReference type="PROSITE" id="PS51782"/>
    </source>
</evidence>
<dbReference type="Pfam" id="PF01476">
    <property type="entry name" value="LysM"/>
    <property type="match status" value="1"/>
</dbReference>
<feature type="compositionally biased region" description="Basic residues" evidence="1">
    <location>
        <begin position="93"/>
        <end position="110"/>
    </location>
</feature>
<dbReference type="InterPro" id="IPR050570">
    <property type="entry name" value="Cell_wall_metabolism_enzyme"/>
</dbReference>
<dbReference type="CDD" id="cd00118">
    <property type="entry name" value="LysM"/>
    <property type="match status" value="1"/>
</dbReference>
<dbReference type="PROSITE" id="PS51257">
    <property type="entry name" value="PROKAR_LIPOPROTEIN"/>
    <property type="match status" value="1"/>
</dbReference>
<comment type="caution">
    <text evidence="4">The sequence shown here is derived from an EMBL/GenBank/DDBJ whole genome shotgun (WGS) entry which is preliminary data.</text>
</comment>
<dbReference type="InterPro" id="IPR018392">
    <property type="entry name" value="LysM"/>
</dbReference>
<reference evidence="4" key="1">
    <citation type="submission" date="2006-05" db="EMBL/GenBank/DDBJ databases">
        <title>Annotation of the draft genome assembly of Desulfuromonas acetoxidans DSM 684.</title>
        <authorList>
            <consortium name="US DOE Joint Genome Institute (JGI-ORNL)"/>
            <person name="Larimer F."/>
            <person name="Land M."/>
            <person name="Hauser L."/>
        </authorList>
    </citation>
    <scope>NUCLEOTIDE SEQUENCE [LARGE SCALE GENOMIC DNA]</scope>
    <source>
        <strain evidence="4">DSM 684</strain>
    </source>
</reference>
<evidence type="ECO:0000313" key="5">
    <source>
        <dbReference type="Proteomes" id="UP000005695"/>
    </source>
</evidence>
<dbReference type="Gene3D" id="3.10.350.10">
    <property type="entry name" value="LysM domain"/>
    <property type="match status" value="1"/>
</dbReference>
<feature type="chain" id="PRO_5004192673" evidence="2">
    <location>
        <begin position="19"/>
        <end position="249"/>
    </location>
</feature>
<dbReference type="PROSITE" id="PS51782">
    <property type="entry name" value="LYSM"/>
    <property type="match status" value="1"/>
</dbReference>
<reference evidence="4" key="2">
    <citation type="submission" date="2006-05" db="EMBL/GenBank/DDBJ databases">
        <title>Sequencing of the draft genome and assembly of Desulfuromonas acetoxidans DSM 684.</title>
        <authorList>
            <consortium name="US DOE Joint Genome Institute (JGI-PGF)"/>
            <person name="Copeland A."/>
            <person name="Lucas S."/>
            <person name="Lapidus A."/>
            <person name="Barry K."/>
            <person name="Detter J.C."/>
            <person name="Glavina del Rio T."/>
            <person name="Hammon N."/>
            <person name="Israni S."/>
            <person name="Dalin E."/>
            <person name="Tice H."/>
            <person name="Bruce D."/>
            <person name="Pitluck S."/>
            <person name="Richardson P."/>
        </authorList>
    </citation>
    <scope>NUCLEOTIDE SEQUENCE [LARGE SCALE GENOMIC DNA]</scope>
    <source>
        <strain evidence="4">DSM 684</strain>
    </source>
</reference>
<dbReference type="GO" id="GO:0004222">
    <property type="term" value="F:metalloendopeptidase activity"/>
    <property type="evidence" value="ECO:0007669"/>
    <property type="project" value="TreeGrafter"/>
</dbReference>